<feature type="transmembrane region" description="Helical" evidence="1">
    <location>
        <begin position="47"/>
        <end position="65"/>
    </location>
</feature>
<dbReference type="Proteomes" id="UP000092154">
    <property type="component" value="Unassembled WGS sequence"/>
</dbReference>
<evidence type="ECO:0008006" key="4">
    <source>
        <dbReference type="Google" id="ProtNLM"/>
    </source>
</evidence>
<gene>
    <name evidence="2" type="ORF">K503DRAFT_768759</name>
</gene>
<evidence type="ECO:0000313" key="3">
    <source>
        <dbReference type="Proteomes" id="UP000092154"/>
    </source>
</evidence>
<sequence length="324" mass="35616">MSGITVKAAALLAIIIESILYGISTFLFGITVWSLTYQRNPAEVSRLMLVAACLLFILGTMHVIVDANHVWQGFISSGNADLFFEDVSKNTFKNAIYEVETLVGDAILIYRCYMVWQRIEVIIIPIIGWLAVVATGTHTVWSISQLSPTNAGTVFLEETGKWVISFYSTALATNVLATSILALRLWLVHRRSLGVQMTRSRVYPILLIIIECGALYSMSLVTMLASYLAASNSAYIVIDMIGQIIPITFCLIIIRTAMLRLDDGTSQGLYARTKTSDRLPVVRPAKVHIDHMTATDTDLGKASAVSSAPTDVEVVTYHSTVRST</sequence>
<keyword evidence="1" id="KW-0472">Membrane</keyword>
<dbReference type="InParanoid" id="A0A1B7N5X7"/>
<dbReference type="OrthoDB" id="3357408at2759"/>
<feature type="transmembrane region" description="Helical" evidence="1">
    <location>
        <begin position="12"/>
        <end position="35"/>
    </location>
</feature>
<feature type="transmembrane region" description="Helical" evidence="1">
    <location>
        <begin position="164"/>
        <end position="185"/>
    </location>
</feature>
<feature type="transmembrane region" description="Helical" evidence="1">
    <location>
        <begin position="234"/>
        <end position="254"/>
    </location>
</feature>
<keyword evidence="3" id="KW-1185">Reference proteome</keyword>
<evidence type="ECO:0000256" key="1">
    <source>
        <dbReference type="SAM" id="Phobius"/>
    </source>
</evidence>
<proteinExistence type="predicted"/>
<accession>A0A1B7N5X7</accession>
<reference evidence="2 3" key="1">
    <citation type="submission" date="2016-06" db="EMBL/GenBank/DDBJ databases">
        <title>Comparative genomics of the ectomycorrhizal sister species Rhizopogon vinicolor and Rhizopogon vesiculosus (Basidiomycota: Boletales) reveals a divergence of the mating type B locus.</title>
        <authorList>
            <consortium name="DOE Joint Genome Institute"/>
            <person name="Mujic A.B."/>
            <person name="Kuo A."/>
            <person name="Tritt A."/>
            <person name="Lipzen A."/>
            <person name="Chen C."/>
            <person name="Johnson J."/>
            <person name="Sharma A."/>
            <person name="Barry K."/>
            <person name="Grigoriev I.V."/>
            <person name="Spatafora J.W."/>
        </authorList>
    </citation>
    <scope>NUCLEOTIDE SEQUENCE [LARGE SCALE GENOMIC DNA]</scope>
    <source>
        <strain evidence="2 3">AM-OR11-026</strain>
    </source>
</reference>
<keyword evidence="1" id="KW-0812">Transmembrane</keyword>
<organism evidence="2 3">
    <name type="scientific">Rhizopogon vinicolor AM-OR11-026</name>
    <dbReference type="NCBI Taxonomy" id="1314800"/>
    <lineage>
        <taxon>Eukaryota</taxon>
        <taxon>Fungi</taxon>
        <taxon>Dikarya</taxon>
        <taxon>Basidiomycota</taxon>
        <taxon>Agaricomycotina</taxon>
        <taxon>Agaricomycetes</taxon>
        <taxon>Agaricomycetidae</taxon>
        <taxon>Boletales</taxon>
        <taxon>Suillineae</taxon>
        <taxon>Rhizopogonaceae</taxon>
        <taxon>Rhizopogon</taxon>
    </lineage>
</organism>
<keyword evidence="1" id="KW-1133">Transmembrane helix</keyword>
<protein>
    <recommendedName>
        <fullName evidence="4">Family A G protein-coupled receptor-like protein</fullName>
    </recommendedName>
</protein>
<feature type="transmembrane region" description="Helical" evidence="1">
    <location>
        <begin position="205"/>
        <end position="228"/>
    </location>
</feature>
<evidence type="ECO:0000313" key="2">
    <source>
        <dbReference type="EMBL" id="OAX40250.1"/>
    </source>
</evidence>
<name>A0A1B7N5X7_9AGAM</name>
<feature type="transmembrane region" description="Helical" evidence="1">
    <location>
        <begin position="121"/>
        <end position="144"/>
    </location>
</feature>
<dbReference type="AlphaFoldDB" id="A0A1B7N5X7"/>
<dbReference type="EMBL" id="KV448219">
    <property type="protein sequence ID" value="OAX40250.1"/>
    <property type="molecule type" value="Genomic_DNA"/>
</dbReference>